<comment type="caution">
    <text evidence="4">The sequence shown here is derived from an EMBL/GenBank/DDBJ whole genome shotgun (WGS) entry which is preliminary data.</text>
</comment>
<feature type="compositionally biased region" description="Acidic residues" evidence="2">
    <location>
        <begin position="405"/>
        <end position="414"/>
    </location>
</feature>
<accession>A0AAD8SNS8</accession>
<organism evidence="4 5">
    <name type="scientific">Lolium multiflorum</name>
    <name type="common">Italian ryegrass</name>
    <name type="synonym">Lolium perenne subsp. multiflorum</name>
    <dbReference type="NCBI Taxonomy" id="4521"/>
    <lineage>
        <taxon>Eukaryota</taxon>
        <taxon>Viridiplantae</taxon>
        <taxon>Streptophyta</taxon>
        <taxon>Embryophyta</taxon>
        <taxon>Tracheophyta</taxon>
        <taxon>Spermatophyta</taxon>
        <taxon>Magnoliopsida</taxon>
        <taxon>Liliopsida</taxon>
        <taxon>Poales</taxon>
        <taxon>Poaceae</taxon>
        <taxon>BOP clade</taxon>
        <taxon>Pooideae</taxon>
        <taxon>Poodae</taxon>
        <taxon>Poeae</taxon>
        <taxon>Poeae Chloroplast Group 2 (Poeae type)</taxon>
        <taxon>Loliodinae</taxon>
        <taxon>Loliinae</taxon>
        <taxon>Lolium</taxon>
    </lineage>
</organism>
<name>A0AAD8SNS8_LOLMU</name>
<dbReference type="Proteomes" id="UP001231189">
    <property type="component" value="Unassembled WGS sequence"/>
</dbReference>
<evidence type="ECO:0000313" key="4">
    <source>
        <dbReference type="EMBL" id="KAK1660857.1"/>
    </source>
</evidence>
<dbReference type="EMBL" id="JAUUTY010000003">
    <property type="protein sequence ID" value="KAK1660857.1"/>
    <property type="molecule type" value="Genomic_DNA"/>
</dbReference>
<evidence type="ECO:0000313" key="5">
    <source>
        <dbReference type="Proteomes" id="UP001231189"/>
    </source>
</evidence>
<dbReference type="Pfam" id="PF04195">
    <property type="entry name" value="Transposase_28"/>
    <property type="match status" value="1"/>
</dbReference>
<feature type="coiled-coil region" evidence="1">
    <location>
        <begin position="427"/>
        <end position="492"/>
    </location>
</feature>
<keyword evidence="5" id="KW-1185">Reference proteome</keyword>
<evidence type="ECO:0000256" key="1">
    <source>
        <dbReference type="SAM" id="Coils"/>
    </source>
</evidence>
<feature type="compositionally biased region" description="Acidic residues" evidence="2">
    <location>
        <begin position="381"/>
        <end position="391"/>
    </location>
</feature>
<reference evidence="4" key="1">
    <citation type="submission" date="2023-07" db="EMBL/GenBank/DDBJ databases">
        <title>A chromosome-level genome assembly of Lolium multiflorum.</title>
        <authorList>
            <person name="Chen Y."/>
            <person name="Copetti D."/>
            <person name="Kolliker R."/>
            <person name="Studer B."/>
        </authorList>
    </citation>
    <scope>NUCLEOTIDE SEQUENCE</scope>
    <source>
        <strain evidence="4">02402/16</strain>
        <tissue evidence="4">Leaf</tissue>
    </source>
</reference>
<proteinExistence type="predicted"/>
<dbReference type="InterPro" id="IPR007321">
    <property type="entry name" value="Transposase_28"/>
</dbReference>
<feature type="region of interest" description="Disordered" evidence="2">
    <location>
        <begin position="275"/>
        <end position="294"/>
    </location>
</feature>
<evidence type="ECO:0000259" key="3">
    <source>
        <dbReference type="Pfam" id="PF04195"/>
    </source>
</evidence>
<gene>
    <name evidence="4" type="ORF">QYE76_049016</name>
</gene>
<evidence type="ECO:0000256" key="2">
    <source>
        <dbReference type="SAM" id="MobiDB-lite"/>
    </source>
</evidence>
<feature type="compositionally biased region" description="Low complexity" evidence="2">
    <location>
        <begin position="348"/>
        <end position="360"/>
    </location>
</feature>
<feature type="domain" description="Transposase (putative) gypsy type" evidence="3">
    <location>
        <begin position="51"/>
        <end position="115"/>
    </location>
</feature>
<protein>
    <recommendedName>
        <fullName evidence="3">Transposase (putative) gypsy type domain-containing protein</fullName>
    </recommendedName>
</protein>
<dbReference type="PANTHER" id="PTHR33026">
    <property type="entry name" value="OS06G0360600 PROTEIN"/>
    <property type="match status" value="1"/>
</dbReference>
<dbReference type="AlphaFoldDB" id="A0AAD8SNS8"/>
<feature type="region of interest" description="Disordered" evidence="2">
    <location>
        <begin position="314"/>
        <end position="415"/>
    </location>
</feature>
<sequence length="661" mass="74659">MENTEISGWERSKISNQDQKTLKKLGLVKKEGSLIFPGDESFPSPPIGYRVTFIDHLIRGLSTPSTSFSVDFVYDSTASADPNSILHISIFITLCECFLGTHPHWGLWKSIFYLRRNSSLNVAYNVGGVVICVHPEVDYFDVKFPDSVQGWRRRWLYVQEEYNNSQEYNIAPFDGAAKILRRRSWDAEATADERTATDALMKRIHELQNTRGEELSGVQITAYFLRIRVQPLQARKNPLWMYAGEKDVDRLSKDLSVKDLEKLIRRFSSLRKKHDVPTTCRVEPYSGNHALPENHQVLSSLPRLPEGGEVDKRAVVTDDSQEPSRPESGVAGSHKSTASSERSESDASESVRSPPSAVSPRSKRKRDEVEDSGTSKPTDPAAEETSPEEEGAFNPYDDAGSISSGEEEEKEEPEPLMKHLIKIGTQFIGFRDAAEDLRENLDRAKKRAEELALKLEQSEKAREKAERDAATVKDLHQRLHKAENALSDKVSQQIARENSIIDRLETQNRRFVRRMGEDFTLHKGAEYRLLDTLSILELHGDLARTNISESRATFKRLFPHFFPKQTQPKIFSELVHRFRGKEDPALAYRQENLKVGVEGTIALVADSRQDVDCTKVGDPKGMNKEKWKTLVKAAKPHSKKILAFLGHKPAASASTAKPEVK</sequence>
<keyword evidence="1" id="KW-0175">Coiled coil</keyword>
<dbReference type="PANTHER" id="PTHR33026:SF7">
    <property type="entry name" value="OS03G0100275 PROTEIN"/>
    <property type="match status" value="1"/>
</dbReference>